<dbReference type="InterPro" id="IPR023765">
    <property type="entry name" value="SBP_5_CS"/>
</dbReference>
<dbReference type="AlphaFoldDB" id="A6TPC8"/>
<dbReference type="STRING" id="293826.Amet_1881"/>
<dbReference type="Proteomes" id="UP000001572">
    <property type="component" value="Chromosome"/>
</dbReference>
<dbReference type="PIRSF" id="PIRSF002741">
    <property type="entry name" value="MppA"/>
    <property type="match status" value="1"/>
</dbReference>
<dbReference type="PANTHER" id="PTHR30290">
    <property type="entry name" value="PERIPLASMIC BINDING COMPONENT OF ABC TRANSPORTER"/>
    <property type="match status" value="1"/>
</dbReference>
<dbReference type="Gene3D" id="3.10.105.10">
    <property type="entry name" value="Dipeptide-binding Protein, Domain 3"/>
    <property type="match status" value="1"/>
</dbReference>
<evidence type="ECO:0000313" key="6">
    <source>
        <dbReference type="EMBL" id="ABR48046.1"/>
    </source>
</evidence>
<dbReference type="EMBL" id="CP000724">
    <property type="protein sequence ID" value="ABR48046.1"/>
    <property type="molecule type" value="Genomic_DNA"/>
</dbReference>
<keyword evidence="7" id="KW-1185">Reference proteome</keyword>
<reference evidence="7" key="1">
    <citation type="journal article" date="2016" name="Genome Announc.">
        <title>Complete genome sequence of Alkaliphilus metalliredigens strain QYMF, an alkaliphilic and metal-reducing bacterium isolated from borax-contaminated leachate ponds.</title>
        <authorList>
            <person name="Hwang C."/>
            <person name="Copeland A."/>
            <person name="Lucas S."/>
            <person name="Lapidus A."/>
            <person name="Barry K."/>
            <person name="Detter J.C."/>
            <person name="Glavina Del Rio T."/>
            <person name="Hammon N."/>
            <person name="Israni S."/>
            <person name="Dalin E."/>
            <person name="Tice H."/>
            <person name="Pitluck S."/>
            <person name="Chertkov O."/>
            <person name="Brettin T."/>
            <person name="Bruce D."/>
            <person name="Han C."/>
            <person name="Schmutz J."/>
            <person name="Larimer F."/>
            <person name="Land M.L."/>
            <person name="Hauser L."/>
            <person name="Kyrpides N."/>
            <person name="Mikhailova N."/>
            <person name="Ye Q."/>
            <person name="Zhou J."/>
            <person name="Richardson P."/>
            <person name="Fields M.W."/>
        </authorList>
    </citation>
    <scope>NUCLEOTIDE SEQUENCE [LARGE SCALE GENOMIC DNA]</scope>
    <source>
        <strain evidence="7">QYMF</strain>
    </source>
</reference>
<sequence>MKKIMLAAVMLILVLSLIACNSIGEPSSVEGVKRLTVAQMAEPASLDVAAVSDVTSYWVIEQTGDRLVRLDNDMNLVPDLAENWEWIDDLTLEFYLREGVKFHNGEDFTAHDVEFTLKRRLDPDFGSPNFAFARDIDVDSIEVVDDYTIRFSTSRPYAPILFNMAHSSGVILNQKAVEEHGEDYGQNPVGTGPFKFVEWTPGNHVLLERFDEYWGGPADYEELQFRFITSSSNRLIELETGNVHIAESIAPSDLGAVESNNNMSLMRGMSVTTNYFGLNNNREPFNDVRVRQAMNYAIDVDTLIGVVYEGLGSAATAPMNTQVLDPGDRSDEIYQYGYDPDKARELLEEAGYPDGFEFSIMIDSNDTRVHTAEIVQNYLGEIGIKANIENVEWAVLLERAGNENDYDAVIMSWTTSTGDPEMASRPFYPPFAGAAGNRVFYQNHEVETILTEAMAETDISVREDMYIDAQIIIAQEAPWVFLHFGEQAVGIRSSIEGFELHPGQRHRLYDVRFSD</sequence>
<name>A6TPC8_ALKMQ</name>
<dbReference type="PROSITE" id="PS01040">
    <property type="entry name" value="SBP_BACTERIAL_5"/>
    <property type="match status" value="1"/>
</dbReference>
<dbReference type="Gene3D" id="3.90.76.10">
    <property type="entry name" value="Dipeptide-binding Protein, Domain 1"/>
    <property type="match status" value="1"/>
</dbReference>
<dbReference type="KEGG" id="amt:Amet_1881"/>
<dbReference type="Pfam" id="PF00496">
    <property type="entry name" value="SBP_bac_5"/>
    <property type="match status" value="1"/>
</dbReference>
<organism evidence="6 7">
    <name type="scientific">Alkaliphilus metalliredigens (strain QYMF)</name>
    <dbReference type="NCBI Taxonomy" id="293826"/>
    <lineage>
        <taxon>Bacteria</taxon>
        <taxon>Bacillati</taxon>
        <taxon>Bacillota</taxon>
        <taxon>Clostridia</taxon>
        <taxon>Peptostreptococcales</taxon>
        <taxon>Natronincolaceae</taxon>
        <taxon>Alkaliphilus</taxon>
    </lineage>
</organism>
<dbReference type="Gene3D" id="3.40.190.10">
    <property type="entry name" value="Periplasmic binding protein-like II"/>
    <property type="match status" value="1"/>
</dbReference>
<dbReference type="eggNOG" id="COG0747">
    <property type="taxonomic scope" value="Bacteria"/>
</dbReference>
<evidence type="ECO:0000256" key="2">
    <source>
        <dbReference type="ARBA" id="ARBA00005695"/>
    </source>
</evidence>
<dbReference type="GO" id="GO:0042597">
    <property type="term" value="C:periplasmic space"/>
    <property type="evidence" value="ECO:0007669"/>
    <property type="project" value="UniProtKB-ARBA"/>
</dbReference>
<dbReference type="RefSeq" id="WP_012063081.1">
    <property type="nucleotide sequence ID" value="NC_009633.1"/>
</dbReference>
<feature type="domain" description="Solute-binding protein family 5" evidence="5">
    <location>
        <begin position="76"/>
        <end position="429"/>
    </location>
</feature>
<accession>A6TPC8</accession>
<evidence type="ECO:0000256" key="4">
    <source>
        <dbReference type="ARBA" id="ARBA00022729"/>
    </source>
</evidence>
<dbReference type="GO" id="GO:0015833">
    <property type="term" value="P:peptide transport"/>
    <property type="evidence" value="ECO:0007669"/>
    <property type="project" value="TreeGrafter"/>
</dbReference>
<dbReference type="OrthoDB" id="9772924at2"/>
<dbReference type="InterPro" id="IPR030678">
    <property type="entry name" value="Peptide/Ni-bd"/>
</dbReference>
<dbReference type="GO" id="GO:1904680">
    <property type="term" value="F:peptide transmembrane transporter activity"/>
    <property type="evidence" value="ECO:0007669"/>
    <property type="project" value="TreeGrafter"/>
</dbReference>
<evidence type="ECO:0000256" key="3">
    <source>
        <dbReference type="ARBA" id="ARBA00022448"/>
    </source>
</evidence>
<evidence type="ECO:0000313" key="7">
    <source>
        <dbReference type="Proteomes" id="UP000001572"/>
    </source>
</evidence>
<comment type="subcellular location">
    <subcellularLocation>
        <location evidence="1">Cell membrane</location>
        <topology evidence="1">Lipid-anchor</topology>
    </subcellularLocation>
</comment>
<proteinExistence type="inferred from homology"/>
<dbReference type="PROSITE" id="PS51257">
    <property type="entry name" value="PROKAR_LIPOPROTEIN"/>
    <property type="match status" value="1"/>
</dbReference>
<keyword evidence="4" id="KW-0732">Signal</keyword>
<dbReference type="SUPFAM" id="SSF53850">
    <property type="entry name" value="Periplasmic binding protein-like II"/>
    <property type="match status" value="1"/>
</dbReference>
<dbReference type="HOGENOM" id="CLU_017028_7_4_9"/>
<dbReference type="InterPro" id="IPR000914">
    <property type="entry name" value="SBP_5_dom"/>
</dbReference>
<evidence type="ECO:0000259" key="5">
    <source>
        <dbReference type="Pfam" id="PF00496"/>
    </source>
</evidence>
<protein>
    <submittedName>
        <fullName evidence="6">Extracellular solute-binding protein, family 5</fullName>
    </submittedName>
</protein>
<keyword evidence="3" id="KW-0813">Transport</keyword>
<evidence type="ECO:0000256" key="1">
    <source>
        <dbReference type="ARBA" id="ARBA00004193"/>
    </source>
</evidence>
<comment type="similarity">
    <text evidence="2">Belongs to the bacterial solute-binding protein 5 family.</text>
</comment>
<gene>
    <name evidence="6" type="ordered locus">Amet_1881</name>
</gene>
<dbReference type="GO" id="GO:0043190">
    <property type="term" value="C:ATP-binding cassette (ABC) transporter complex"/>
    <property type="evidence" value="ECO:0007669"/>
    <property type="project" value="InterPro"/>
</dbReference>
<dbReference type="PANTHER" id="PTHR30290:SF9">
    <property type="entry name" value="OLIGOPEPTIDE-BINDING PROTEIN APPA"/>
    <property type="match status" value="1"/>
</dbReference>
<dbReference type="InterPro" id="IPR039424">
    <property type="entry name" value="SBP_5"/>
</dbReference>